<evidence type="ECO:0000313" key="3">
    <source>
        <dbReference type="Proteomes" id="UP001244787"/>
    </source>
</evidence>
<protein>
    <submittedName>
        <fullName evidence="2">Carboxypeptidase-like regulatory domain-containing protein</fullName>
    </submittedName>
</protein>
<evidence type="ECO:0000256" key="1">
    <source>
        <dbReference type="SAM" id="SignalP"/>
    </source>
</evidence>
<evidence type="ECO:0000313" key="2">
    <source>
        <dbReference type="EMBL" id="MDN3724421.1"/>
    </source>
</evidence>
<sequence>MKEPFILFLFLFSFSLSAQSIKVKGTIKDSIGNPLEFANVIASIKSSGETESYGITNYQGRYQLDLPKGNNYILRASFLGYETKDQTVNVPQNAENMELDFILNPQENQLDDVEIVYEMPVTVKGDTIVYNADSFTNGDERKLGDVMKKLPGVEVNDEGEIQVEGKTVSKVMVEGKDFFDGDSKLATKNIPADAVDKVEVLRNYNEVDQMRGLGNDRDNVAINIKLKEGKKNFWFGEVTAGAGLADEYGEENGRYLVHPKLFYYSPKYSINIITDFNNIGEVPFTFRDYFNFTGGFKNFNKGGGTNFNISNSDLGFAVSQNDRAKSIDAKFIAANFSYTVNDKLDVSGFGILSDNKTNIVNHSLREYTTTQIIEKTNSENNQRNQLGMLKLSGNYKPNTNFQLDYDAIIKTSKQSENDFLISTVGNDQNDISEVKKNEPFSINQNVNAYYTLNDKNIFAAAVQHLYQNEDPFYQAVQDNIPFRGVFTVIDETDPFNIDADIFDPLEREDRYNINQNKNVKSNKLDAKVDYYYVLNNLSNLNFTVGATYSNQEFNSGIFQILDNGSRNNFEADDFNNDVTYSFTDAFFGLHYKLKSGKFIFTPGLTLHNYNLKNDQLGTTSIQNEWMVLPDLNVVWEMKKSENLRFNYAITSQYTDVNNYAQAYVFNNYNQLFRGNRDLQNSLSHSYNLTYFSFNLFNYTNIGGNLSYTRRMDAVKLNTRLVGISQVSSPINYDSNFPDETFSAVGRFSKTVKKVQFKLDAALFLSKTNNTINSEIQKSESFTQNYNASVLSNFKDVPNFEVGYRFIINNYDNGGANQVFYTNMPYANVNIRFLKDFNLFAEWDYYNYSNRANTVENTYSFFNANLYYRKGESPWEFSVQASNILDTKSINNDSYTDQFITTSQYFVMPRIVMFVVKYDL</sequence>
<dbReference type="SUPFAM" id="SSF56935">
    <property type="entry name" value="Porins"/>
    <property type="match status" value="1"/>
</dbReference>
<feature type="chain" id="PRO_5045880627" evidence="1">
    <location>
        <begin position="19"/>
        <end position="919"/>
    </location>
</feature>
<dbReference type="Pfam" id="PF13715">
    <property type="entry name" value="CarbopepD_reg_2"/>
    <property type="match status" value="1"/>
</dbReference>
<dbReference type="Proteomes" id="UP001244787">
    <property type="component" value="Unassembled WGS sequence"/>
</dbReference>
<proteinExistence type="predicted"/>
<dbReference type="EMBL" id="JAUGQQ010000004">
    <property type="protein sequence ID" value="MDN3724421.1"/>
    <property type="molecule type" value="Genomic_DNA"/>
</dbReference>
<gene>
    <name evidence="2" type="ORF">QRD02_08500</name>
</gene>
<dbReference type="Gene3D" id="2.60.40.1120">
    <property type="entry name" value="Carboxypeptidase-like, regulatory domain"/>
    <property type="match status" value="1"/>
</dbReference>
<reference evidence="2 3" key="1">
    <citation type="submission" date="2023-06" db="EMBL/GenBank/DDBJ databases">
        <authorList>
            <person name="Ye Y.-Q."/>
            <person name="Du Z.-J."/>
        </authorList>
    </citation>
    <scope>NUCLEOTIDE SEQUENCE [LARGE SCALE GENOMIC DNA]</scope>
    <source>
        <strain evidence="2 3">SDUM287046</strain>
    </source>
</reference>
<dbReference type="InterPro" id="IPR008969">
    <property type="entry name" value="CarboxyPept-like_regulatory"/>
</dbReference>
<dbReference type="SUPFAM" id="SSF49464">
    <property type="entry name" value="Carboxypeptidase regulatory domain-like"/>
    <property type="match status" value="1"/>
</dbReference>
<feature type="signal peptide" evidence="1">
    <location>
        <begin position="1"/>
        <end position="18"/>
    </location>
</feature>
<accession>A0ABT8DGC8</accession>
<name>A0ABT8DGC8_9FLAO</name>
<keyword evidence="1" id="KW-0732">Signal</keyword>
<comment type="caution">
    <text evidence="2">The sequence shown here is derived from an EMBL/GenBank/DDBJ whole genome shotgun (WGS) entry which is preliminary data.</text>
</comment>
<organism evidence="2 3">
    <name type="scientific">Aequorivita aurantiaca</name>
    <dbReference type="NCBI Taxonomy" id="3053356"/>
    <lineage>
        <taxon>Bacteria</taxon>
        <taxon>Pseudomonadati</taxon>
        <taxon>Bacteroidota</taxon>
        <taxon>Flavobacteriia</taxon>
        <taxon>Flavobacteriales</taxon>
        <taxon>Flavobacteriaceae</taxon>
        <taxon>Aequorivita</taxon>
    </lineage>
</organism>
<dbReference type="RefSeq" id="WP_290254505.1">
    <property type="nucleotide sequence ID" value="NZ_JAUGQQ010000004.1"/>
</dbReference>
<keyword evidence="3" id="KW-1185">Reference proteome</keyword>